<feature type="domain" description="Threonine/Serine exporter ThrE" evidence="9">
    <location>
        <begin position="4"/>
        <end position="132"/>
    </location>
</feature>
<feature type="transmembrane region" description="Helical" evidence="8">
    <location>
        <begin position="51"/>
        <end position="69"/>
    </location>
</feature>
<keyword evidence="6 8" id="KW-0472">Membrane</keyword>
<evidence type="ECO:0000256" key="5">
    <source>
        <dbReference type="ARBA" id="ARBA00022989"/>
    </source>
</evidence>
<dbReference type="PANTHER" id="PTHR34390">
    <property type="entry name" value="UPF0442 PROTEIN YJJB-RELATED"/>
    <property type="match status" value="1"/>
</dbReference>
<dbReference type="Pfam" id="PF12821">
    <property type="entry name" value="ThrE_2"/>
    <property type="match status" value="1"/>
</dbReference>
<keyword evidence="4 8" id="KW-0812">Transmembrane</keyword>
<dbReference type="Proteomes" id="UP000031967">
    <property type="component" value="Unassembled WGS sequence"/>
</dbReference>
<feature type="transmembrane region" description="Helical" evidence="8">
    <location>
        <begin position="76"/>
        <end position="94"/>
    </location>
</feature>
<dbReference type="InterPro" id="IPR050539">
    <property type="entry name" value="ThrE_Dicarb/AminoAcid_Exp"/>
</dbReference>
<evidence type="ECO:0000313" key="11">
    <source>
        <dbReference type="Proteomes" id="UP000031967"/>
    </source>
</evidence>
<comment type="subcellular location">
    <subcellularLocation>
        <location evidence="1">Cell membrane</location>
        <topology evidence="1">Multi-pass membrane protein</topology>
    </subcellularLocation>
</comment>
<keyword evidence="3" id="KW-0997">Cell inner membrane</keyword>
<gene>
    <name evidence="10" type="ORF">SD70_29945</name>
</gene>
<evidence type="ECO:0000256" key="6">
    <source>
        <dbReference type="ARBA" id="ARBA00023136"/>
    </source>
</evidence>
<dbReference type="RefSeq" id="WP_041052251.1">
    <property type="nucleotide sequence ID" value="NZ_JXAK01000088.1"/>
</dbReference>
<feature type="transmembrane region" description="Helical" evidence="8">
    <location>
        <begin position="6"/>
        <end position="22"/>
    </location>
</feature>
<dbReference type="EMBL" id="JXAK01000088">
    <property type="protein sequence ID" value="KIL37913.1"/>
    <property type="molecule type" value="Genomic_DNA"/>
</dbReference>
<comment type="similarity">
    <text evidence="7">Belongs to the ThrE exporter (TC 2.A.79) family.</text>
</comment>
<evidence type="ECO:0000313" key="10">
    <source>
        <dbReference type="EMBL" id="KIL37913.1"/>
    </source>
</evidence>
<feature type="transmembrane region" description="Helical" evidence="8">
    <location>
        <begin position="114"/>
        <end position="136"/>
    </location>
</feature>
<comment type="caution">
    <text evidence="10">The sequence shown here is derived from an EMBL/GenBank/DDBJ whole genome shotgun (WGS) entry which is preliminary data.</text>
</comment>
<evidence type="ECO:0000256" key="8">
    <source>
        <dbReference type="SAM" id="Phobius"/>
    </source>
</evidence>
<keyword evidence="2" id="KW-1003">Cell membrane</keyword>
<evidence type="ECO:0000256" key="7">
    <source>
        <dbReference type="ARBA" id="ARBA00034125"/>
    </source>
</evidence>
<sequence>MLEQLVISFIASAGFGIVFNVPKDTLLKCGFVGMLGWLVYLLLTGRGFDEILASLGASIVVTALSQVFARLYKTPIIVFSVAGVIPLVPGGLAYDAMRSVVENRYDQAVQLAAKAFMISGAIAIGLMFSEVVYLLLRRVRSR</sequence>
<protein>
    <submittedName>
        <fullName evidence="10">Membrane protein</fullName>
    </submittedName>
</protein>
<keyword evidence="11" id="KW-1185">Reference proteome</keyword>
<organism evidence="10 11">
    <name type="scientific">Gordoniibacillus kamchatkensis</name>
    <dbReference type="NCBI Taxonomy" id="1590651"/>
    <lineage>
        <taxon>Bacteria</taxon>
        <taxon>Bacillati</taxon>
        <taxon>Bacillota</taxon>
        <taxon>Bacilli</taxon>
        <taxon>Bacillales</taxon>
        <taxon>Paenibacillaceae</taxon>
        <taxon>Gordoniibacillus</taxon>
    </lineage>
</organism>
<dbReference type="InterPro" id="IPR024528">
    <property type="entry name" value="ThrE_2"/>
</dbReference>
<name>A0ABR5AAP5_9BACL</name>
<feature type="transmembrane region" description="Helical" evidence="8">
    <location>
        <begin position="29"/>
        <end position="45"/>
    </location>
</feature>
<reference evidence="10 11" key="1">
    <citation type="submission" date="2014-12" db="EMBL/GenBank/DDBJ databases">
        <title>Draft genome sequence of Paenibacillus kamchatkensis strain B-2647.</title>
        <authorList>
            <person name="Karlyshev A.V."/>
            <person name="Kudryashova E.B."/>
        </authorList>
    </citation>
    <scope>NUCLEOTIDE SEQUENCE [LARGE SCALE GENOMIC DNA]</scope>
    <source>
        <strain evidence="10 11">VKM B-2647</strain>
    </source>
</reference>
<accession>A0ABR5AAP5</accession>
<evidence type="ECO:0000256" key="4">
    <source>
        <dbReference type="ARBA" id="ARBA00022692"/>
    </source>
</evidence>
<evidence type="ECO:0000259" key="9">
    <source>
        <dbReference type="Pfam" id="PF12821"/>
    </source>
</evidence>
<evidence type="ECO:0000256" key="3">
    <source>
        <dbReference type="ARBA" id="ARBA00022519"/>
    </source>
</evidence>
<evidence type="ECO:0000256" key="1">
    <source>
        <dbReference type="ARBA" id="ARBA00004651"/>
    </source>
</evidence>
<evidence type="ECO:0000256" key="2">
    <source>
        <dbReference type="ARBA" id="ARBA00022475"/>
    </source>
</evidence>
<dbReference type="PANTHER" id="PTHR34390:SF1">
    <property type="entry name" value="SUCCINATE TRANSPORTER SUBUNIT YJJB-RELATED"/>
    <property type="match status" value="1"/>
</dbReference>
<proteinExistence type="inferred from homology"/>
<keyword evidence="5 8" id="KW-1133">Transmembrane helix</keyword>